<proteinExistence type="predicted"/>
<dbReference type="SUPFAM" id="SSF50985">
    <property type="entry name" value="RCC1/BLIP-II"/>
    <property type="match status" value="2"/>
</dbReference>
<evidence type="ECO:0000313" key="4">
    <source>
        <dbReference type="Proteomes" id="UP000245263"/>
    </source>
</evidence>
<dbReference type="PROSITE" id="PS50012">
    <property type="entry name" value="RCC1_3"/>
    <property type="match status" value="6"/>
</dbReference>
<dbReference type="InterPro" id="IPR051210">
    <property type="entry name" value="Ub_ligase/GEF_domain"/>
</dbReference>
<name>A0ABM7UR20_9LEPT</name>
<dbReference type="InterPro" id="IPR058923">
    <property type="entry name" value="RCC1-like_dom"/>
</dbReference>
<dbReference type="Pfam" id="PF25390">
    <property type="entry name" value="WD40_RLD"/>
    <property type="match status" value="1"/>
</dbReference>
<organism evidence="3 4">
    <name type="scientific">Leptospira kobayashii</name>
    <dbReference type="NCBI Taxonomy" id="1917830"/>
    <lineage>
        <taxon>Bacteria</taxon>
        <taxon>Pseudomonadati</taxon>
        <taxon>Spirochaetota</taxon>
        <taxon>Spirochaetia</taxon>
        <taxon>Leptospirales</taxon>
        <taxon>Leptospiraceae</taxon>
        <taxon>Leptospira</taxon>
    </lineage>
</organism>
<dbReference type="PANTHER" id="PTHR22870:SF360">
    <property type="entry name" value="ULTRAVIOLET-B RECEPTOR UVR8"/>
    <property type="match status" value="1"/>
</dbReference>
<dbReference type="InterPro" id="IPR009091">
    <property type="entry name" value="RCC1/BLIP-II"/>
</dbReference>
<dbReference type="Pfam" id="PF13540">
    <property type="entry name" value="RCC1_2"/>
    <property type="match status" value="1"/>
</dbReference>
<dbReference type="Proteomes" id="UP000245263">
    <property type="component" value="Chromosome 1"/>
</dbReference>
<accession>A0ABM7UR20</accession>
<dbReference type="Gene3D" id="2.60.40.1120">
    <property type="entry name" value="Carboxypeptidase-like, regulatory domain"/>
    <property type="match status" value="1"/>
</dbReference>
<keyword evidence="1" id="KW-0677">Repeat</keyword>
<reference evidence="3 4" key="1">
    <citation type="submission" date="2021-08" db="EMBL/GenBank/DDBJ databases">
        <title>Complete genome sequence of Leptospira kobayashii strain E30.</title>
        <authorList>
            <person name="Nakao R."/>
            <person name="Nakamura S."/>
            <person name="Masuzawa T."/>
            <person name="Koizumi N."/>
        </authorList>
    </citation>
    <scope>NUCLEOTIDE SEQUENCE [LARGE SCALE GENOMIC DNA]</scope>
    <source>
        <strain evidence="3 4">E30</strain>
    </source>
</reference>
<dbReference type="Gene3D" id="2.130.10.30">
    <property type="entry name" value="Regulator of chromosome condensation 1/beta-lactamase-inhibitor protein II"/>
    <property type="match status" value="2"/>
</dbReference>
<sequence>MGRVKRFSVLTIFLIGIGSLSFCKEDVPKVNFGLLGILSGGETSFGVSGILKDSSGSPLSGASLSFTDETSSVRATTSQKAEATTDENGVWQLNLKEGTFHLYVTSKDGVSLGSFKIATATGTNPVIFNVAGASPGSFEVTIITSSEAMGSGGSNFSILSPSAGKQLFVYQVDLSISSQEQGIYQIYLNNSKKLTLSSSSTDLVTLSGTIKPLLGQNNLKVAFIGNTGTYATKSVSFYFGNRTTGGGSHSGFVKNGSLYTWGRNNKGQLGFGTSTGDLANATITKLSTISDVASISFNQNNSLAIKSDGTVWAWGANAQGQLGQGDNVELETSATTAGPRHPPREVPGISNAVMGSFGFNHAVVLKSDGSVVAFGQNNVGQLGNGATGLSSTSYSANPVTVVGLPTDVIQVIAGSEHSAALTSTGDVYVWGRNQYGNLGDGVIGTATAVTSAPKKITSISGIKQIANGRDHILALKSDGKVYSWGLGASGQLGTGGSGSPTPVATPTLVNNISNATSVWANGTQSFAILSDGTVKGWGANSTLASLGIGNTTTAKVYEPADAVIGIKNIVSFGCGATHNFSMLSDGSLYGWGWNFKGSLGRPDLQESWGAATPVLVTLPD</sequence>
<dbReference type="SUPFAM" id="SSF49464">
    <property type="entry name" value="Carboxypeptidase regulatory domain-like"/>
    <property type="match status" value="1"/>
</dbReference>
<evidence type="ECO:0000313" key="3">
    <source>
        <dbReference type="EMBL" id="BDA78260.1"/>
    </source>
</evidence>
<dbReference type="InterPro" id="IPR000408">
    <property type="entry name" value="Reg_chr_condens"/>
</dbReference>
<gene>
    <name evidence="3" type="primary">ats1</name>
    <name evidence="3" type="ORF">LPTSP3_g11900</name>
</gene>
<dbReference type="EMBL" id="AP025028">
    <property type="protein sequence ID" value="BDA78260.1"/>
    <property type="molecule type" value="Genomic_DNA"/>
</dbReference>
<dbReference type="Pfam" id="PF00415">
    <property type="entry name" value="RCC1"/>
    <property type="match status" value="1"/>
</dbReference>
<dbReference type="PRINTS" id="PR00633">
    <property type="entry name" value="RCCNDNSATION"/>
</dbReference>
<dbReference type="InterPro" id="IPR008969">
    <property type="entry name" value="CarboxyPept-like_regulatory"/>
</dbReference>
<dbReference type="PANTHER" id="PTHR22870">
    <property type="entry name" value="REGULATOR OF CHROMOSOME CONDENSATION"/>
    <property type="match status" value="1"/>
</dbReference>
<protein>
    <recommendedName>
        <fullName evidence="2">RCC1-like domain-containing protein</fullName>
    </recommendedName>
</protein>
<feature type="domain" description="RCC1-like" evidence="2">
    <location>
        <begin position="343"/>
        <end position="613"/>
    </location>
</feature>
<evidence type="ECO:0000259" key="2">
    <source>
        <dbReference type="Pfam" id="PF25390"/>
    </source>
</evidence>
<keyword evidence="4" id="KW-1185">Reference proteome</keyword>
<evidence type="ECO:0000256" key="1">
    <source>
        <dbReference type="ARBA" id="ARBA00022737"/>
    </source>
</evidence>